<accession>A0A1J4KTF8</accession>
<dbReference type="AlphaFoldDB" id="A0A1J4KTF8"/>
<organism evidence="3 4">
    <name type="scientific">Tritrichomonas foetus</name>
    <dbReference type="NCBI Taxonomy" id="1144522"/>
    <lineage>
        <taxon>Eukaryota</taxon>
        <taxon>Metamonada</taxon>
        <taxon>Parabasalia</taxon>
        <taxon>Tritrichomonadida</taxon>
        <taxon>Tritrichomonadidae</taxon>
        <taxon>Tritrichomonas</taxon>
    </lineage>
</organism>
<comment type="caution">
    <text evidence="3">The sequence shown here is derived from an EMBL/GenBank/DDBJ whole genome shotgun (WGS) entry which is preliminary data.</text>
</comment>
<evidence type="ECO:0000256" key="2">
    <source>
        <dbReference type="SAM" id="MobiDB-lite"/>
    </source>
</evidence>
<gene>
    <name evidence="3" type="ORF">TRFO_15077</name>
</gene>
<proteinExistence type="predicted"/>
<dbReference type="Proteomes" id="UP000179807">
    <property type="component" value="Unassembled WGS sequence"/>
</dbReference>
<keyword evidence="4" id="KW-1185">Reference proteome</keyword>
<name>A0A1J4KTF8_9EUKA</name>
<dbReference type="GeneID" id="94832882"/>
<dbReference type="VEuPathDB" id="TrichDB:TRFO_15077"/>
<dbReference type="RefSeq" id="XP_068367675.1">
    <property type="nucleotide sequence ID" value="XM_068498178.1"/>
</dbReference>
<keyword evidence="1" id="KW-0175">Coiled coil</keyword>
<feature type="compositionally biased region" description="Low complexity" evidence="2">
    <location>
        <begin position="174"/>
        <end position="227"/>
    </location>
</feature>
<sequence length="742" mass="85363">MMKSALPPLKPTRTSQELSNYNFVDYSQKLALIDKARLTVTTYELNDIIIELQTIYQKDIDALDSFHRSNEIKSGQLQLEQKKFHQLEKDFNTLKSNTSILDIIQSMSNSTTKCMKEDNNLNHESFQNHENYETANKNANHNLNNNVNNNVNNNINHNINNNINHNVNNNINHNLNNNINHNVNNNINHNVNHNLNNNSNKNSNGNSNDSSRSNHNNNNNSTNNNGNDNEEQKNNEKRIKNVLKEKIEVLKKSILEFDSERLVQHPPPMAVDPQTVINKEESDVLKFLHLKELNFREIEALIYLLKKRALSVDQSDESIGKIHKEFTSVSNLIEVAKKLEEENAKLKKFEKTYILDSMTKRRPFAHLSHLGNQSMVLILQSIIDSVYSFSNDLKQPLSKKEGQNFTLVCNDPGFNDEEISFETESNDPTSSSFEEAFEVAQSQYEKLKHSEGLKCQLLPPEFPDFPTAQADKLVKNNADYCEKLRLIQNNFDNFQKEIIEMTKQIISLIDEKRKYEKELSLVISKYKSLKDDHFKIMNMTFNNRETIKTLEKIISISGISLISEPNPIIEAEILKNASTSGSTSTFSLNEQASSLHKKKRKTQTKQISMTKIETLKGSKSIQSINQINLKNHRNKALDILCSSSNDQILAGLEMAMNISDIDQERHPTSFMKSLKMNIQTLKNDFALTLNDLDEFMKSSIFILKSSNAKVLRKRYINKEIQVRLQMRQEKGLQIDENDCKKK</sequence>
<protein>
    <submittedName>
        <fullName evidence="3">Uncharacterized protein</fullName>
    </submittedName>
</protein>
<evidence type="ECO:0000256" key="1">
    <source>
        <dbReference type="SAM" id="Coils"/>
    </source>
</evidence>
<feature type="coiled-coil region" evidence="1">
    <location>
        <begin position="484"/>
        <end position="532"/>
    </location>
</feature>
<evidence type="ECO:0000313" key="4">
    <source>
        <dbReference type="Proteomes" id="UP000179807"/>
    </source>
</evidence>
<reference evidence="3" key="1">
    <citation type="submission" date="2016-10" db="EMBL/GenBank/DDBJ databases">
        <authorList>
            <person name="Benchimol M."/>
            <person name="Almeida L.G."/>
            <person name="Vasconcelos A.T."/>
            <person name="Perreira-Neves A."/>
            <person name="Rosa I.A."/>
            <person name="Tasca T."/>
            <person name="Bogo M.R."/>
            <person name="de Souza W."/>
        </authorList>
    </citation>
    <scope>NUCLEOTIDE SEQUENCE [LARGE SCALE GENOMIC DNA]</scope>
    <source>
        <strain evidence="3">K</strain>
    </source>
</reference>
<feature type="region of interest" description="Disordered" evidence="2">
    <location>
        <begin position="174"/>
        <end position="234"/>
    </location>
</feature>
<dbReference type="EMBL" id="MLAK01000353">
    <property type="protein sequence ID" value="OHT14539.1"/>
    <property type="molecule type" value="Genomic_DNA"/>
</dbReference>
<evidence type="ECO:0000313" key="3">
    <source>
        <dbReference type="EMBL" id="OHT14539.1"/>
    </source>
</evidence>